<keyword evidence="10" id="KW-1185">Reference proteome</keyword>
<dbReference type="Proteomes" id="UP000245137">
    <property type="component" value="Unassembled WGS sequence"/>
</dbReference>
<protein>
    <submittedName>
        <fullName evidence="9">Rhomboid family intramembrane serine protease</fullName>
    </submittedName>
</protein>
<keyword evidence="9" id="KW-0645">Protease</keyword>
<evidence type="ECO:0000256" key="4">
    <source>
        <dbReference type="ARBA" id="ARBA00022801"/>
    </source>
</evidence>
<organism evidence="9 10">
    <name type="scientific">Methylosinus sporium</name>
    <dbReference type="NCBI Taxonomy" id="428"/>
    <lineage>
        <taxon>Bacteria</taxon>
        <taxon>Pseudomonadati</taxon>
        <taxon>Pseudomonadota</taxon>
        <taxon>Alphaproteobacteria</taxon>
        <taxon>Hyphomicrobiales</taxon>
        <taxon>Methylocystaceae</taxon>
        <taxon>Methylosinus</taxon>
    </lineage>
</organism>
<accession>A0A2U1SLS2</accession>
<evidence type="ECO:0000256" key="5">
    <source>
        <dbReference type="ARBA" id="ARBA00022989"/>
    </source>
</evidence>
<dbReference type="Gene3D" id="1.20.1540.10">
    <property type="entry name" value="Rhomboid-like"/>
    <property type="match status" value="1"/>
</dbReference>
<dbReference type="PANTHER" id="PTHR43731">
    <property type="entry name" value="RHOMBOID PROTEASE"/>
    <property type="match status" value="1"/>
</dbReference>
<feature type="domain" description="Peptidase S54 rhomboid" evidence="8">
    <location>
        <begin position="54"/>
        <end position="185"/>
    </location>
</feature>
<feature type="transmembrane region" description="Helical" evidence="7">
    <location>
        <begin position="209"/>
        <end position="226"/>
    </location>
</feature>
<sequence>MNAFFVAPGGAVLLLLAANSIGFLVSVALSGQLVIPADVLLRMGALHSGAFVAQEYWRAVSYGFLHANPGHLLGNMLALVLWGPHLERRVGFSNFLLIYLVSLIGGGVVTHETQPGPFLTVGASGAVSGLLAALFALFVLGESELDATFFLVNFGLNFALSTTVPNIDWRAHFGGFAAGFIVCALLDLSARLESVVLRCKFPEFAKANCYVALAFAGAAAWTIGGAPRDRTALIVAGGVILGFFTLVKIIDLLLSVRRGAAWAGVLLASLDAGLTLSAVKIWGGALPDVCKIQWPGPDEATRFVGSLCAHPVDMGFAGAGLAFVAALSMQRNSILRGARDAGGFVAASFVGERKRRRGRGL</sequence>
<keyword evidence="4" id="KW-0378">Hydrolase</keyword>
<dbReference type="InterPro" id="IPR022764">
    <property type="entry name" value="Peptidase_S54_rhomboid_dom"/>
</dbReference>
<keyword evidence="6 7" id="KW-0472">Membrane</keyword>
<comment type="caution">
    <text evidence="9">The sequence shown here is derived from an EMBL/GenBank/DDBJ whole genome shotgun (WGS) entry which is preliminary data.</text>
</comment>
<gene>
    <name evidence="9" type="ORF">C5689_17520</name>
</gene>
<reference evidence="9 10" key="1">
    <citation type="journal article" date="2018" name="Appl. Microbiol. Biotechnol.">
        <title>Co-cultivation of the strictly anaerobic methanogen Methanosarcina barkeri with aerobic methanotrophs in an oxygen-limited membrane bioreactor.</title>
        <authorList>
            <person name="In 't Zandt M.H."/>
            <person name="van den Bosch T.J.M."/>
            <person name="Rijkers R."/>
            <person name="van Kessel M.A.H.J."/>
            <person name="Jetten M.S.M."/>
            <person name="Welte C.U."/>
        </authorList>
    </citation>
    <scope>NUCLEOTIDE SEQUENCE [LARGE SCALE GENOMIC DNA]</scope>
    <source>
        <strain evidence="9 10">DSM 17706</strain>
    </source>
</reference>
<evidence type="ECO:0000256" key="7">
    <source>
        <dbReference type="SAM" id="Phobius"/>
    </source>
</evidence>
<dbReference type="InterPro" id="IPR035952">
    <property type="entry name" value="Rhomboid-like_sf"/>
</dbReference>
<feature type="transmembrane region" description="Helical" evidence="7">
    <location>
        <begin position="171"/>
        <end position="188"/>
    </location>
</feature>
<proteinExistence type="inferred from homology"/>
<dbReference type="EMBL" id="PUIV01000044">
    <property type="protein sequence ID" value="PWB92569.1"/>
    <property type="molecule type" value="Genomic_DNA"/>
</dbReference>
<evidence type="ECO:0000259" key="8">
    <source>
        <dbReference type="Pfam" id="PF01694"/>
    </source>
</evidence>
<evidence type="ECO:0000313" key="10">
    <source>
        <dbReference type="Proteomes" id="UP000245137"/>
    </source>
</evidence>
<keyword evidence="5 7" id="KW-1133">Transmembrane helix</keyword>
<feature type="transmembrane region" description="Helical" evidence="7">
    <location>
        <begin position="232"/>
        <end position="254"/>
    </location>
</feature>
<dbReference type="PANTHER" id="PTHR43731:SF14">
    <property type="entry name" value="PRESENILIN-ASSOCIATED RHOMBOID-LIKE PROTEIN, MITOCHONDRIAL"/>
    <property type="match status" value="1"/>
</dbReference>
<feature type="transmembrane region" description="Helical" evidence="7">
    <location>
        <begin position="303"/>
        <end position="327"/>
    </location>
</feature>
<dbReference type="GO" id="GO:0006508">
    <property type="term" value="P:proteolysis"/>
    <property type="evidence" value="ECO:0007669"/>
    <property type="project" value="UniProtKB-KW"/>
</dbReference>
<dbReference type="GO" id="GO:0016020">
    <property type="term" value="C:membrane"/>
    <property type="evidence" value="ECO:0007669"/>
    <property type="project" value="UniProtKB-SubCell"/>
</dbReference>
<dbReference type="SUPFAM" id="SSF144091">
    <property type="entry name" value="Rhomboid-like"/>
    <property type="match status" value="1"/>
</dbReference>
<dbReference type="OrthoDB" id="9797190at2"/>
<dbReference type="GO" id="GO:0004252">
    <property type="term" value="F:serine-type endopeptidase activity"/>
    <property type="evidence" value="ECO:0007669"/>
    <property type="project" value="InterPro"/>
</dbReference>
<evidence type="ECO:0000313" key="9">
    <source>
        <dbReference type="EMBL" id="PWB92569.1"/>
    </source>
</evidence>
<evidence type="ECO:0000256" key="3">
    <source>
        <dbReference type="ARBA" id="ARBA00022692"/>
    </source>
</evidence>
<feature type="transmembrane region" description="Helical" evidence="7">
    <location>
        <begin position="94"/>
        <end position="111"/>
    </location>
</feature>
<evidence type="ECO:0000256" key="1">
    <source>
        <dbReference type="ARBA" id="ARBA00004141"/>
    </source>
</evidence>
<feature type="transmembrane region" description="Helical" evidence="7">
    <location>
        <begin position="117"/>
        <end position="140"/>
    </location>
</feature>
<evidence type="ECO:0000256" key="2">
    <source>
        <dbReference type="ARBA" id="ARBA00009045"/>
    </source>
</evidence>
<name>A0A2U1SLS2_METSR</name>
<feature type="transmembrane region" description="Helical" evidence="7">
    <location>
        <begin position="147"/>
        <end position="165"/>
    </location>
</feature>
<keyword evidence="3 7" id="KW-0812">Transmembrane</keyword>
<dbReference type="AlphaFoldDB" id="A0A2U1SLS2"/>
<comment type="similarity">
    <text evidence="2">Belongs to the peptidase S54 family.</text>
</comment>
<dbReference type="InterPro" id="IPR050925">
    <property type="entry name" value="Rhomboid_protease_S54"/>
</dbReference>
<comment type="subcellular location">
    <subcellularLocation>
        <location evidence="1">Membrane</location>
        <topology evidence="1">Multi-pass membrane protein</topology>
    </subcellularLocation>
</comment>
<feature type="transmembrane region" description="Helical" evidence="7">
    <location>
        <begin position="261"/>
        <end position="283"/>
    </location>
</feature>
<evidence type="ECO:0000256" key="6">
    <source>
        <dbReference type="ARBA" id="ARBA00023136"/>
    </source>
</evidence>
<feature type="transmembrane region" description="Helical" evidence="7">
    <location>
        <begin position="60"/>
        <end position="82"/>
    </location>
</feature>
<dbReference type="Pfam" id="PF01694">
    <property type="entry name" value="Rhomboid"/>
    <property type="match status" value="1"/>
</dbReference>
<dbReference type="RefSeq" id="WP_108918528.1">
    <property type="nucleotide sequence ID" value="NZ_BGJY01000023.1"/>
</dbReference>